<dbReference type="EMBL" id="UINC01188021">
    <property type="protein sequence ID" value="SVE01038.1"/>
    <property type="molecule type" value="Genomic_DNA"/>
</dbReference>
<evidence type="ECO:0008006" key="2">
    <source>
        <dbReference type="Google" id="ProtNLM"/>
    </source>
</evidence>
<protein>
    <recommendedName>
        <fullName evidence="2">Orc1-like AAA ATPase domain-containing protein</fullName>
    </recommendedName>
</protein>
<name>A0A383A263_9ZZZZ</name>
<accession>A0A383A263</accession>
<gene>
    <name evidence="1" type="ORF">METZ01_LOCUS453892</name>
</gene>
<evidence type="ECO:0000313" key="1">
    <source>
        <dbReference type="EMBL" id="SVE01038.1"/>
    </source>
</evidence>
<feature type="non-terminal residue" evidence="1">
    <location>
        <position position="212"/>
    </location>
</feature>
<organism evidence="1">
    <name type="scientific">marine metagenome</name>
    <dbReference type="NCBI Taxonomy" id="408172"/>
    <lineage>
        <taxon>unclassified sequences</taxon>
        <taxon>metagenomes</taxon>
        <taxon>ecological metagenomes</taxon>
    </lineage>
</organism>
<dbReference type="AlphaFoldDB" id="A0A383A263"/>
<proteinExistence type="predicted"/>
<sequence length="212" mass="23796">MALVSLGRERDPSGTGTEGLLRMAVGGDPGFKMVEFAFYREQLENFKVILQRDAGSMSWVIGGRGTGKSEVLSHLFRESIMESPKNPRLPIYISITDKEERERYQDKRVQSGKGRDEGLDDGSVTMGLFNYLCSQSLLEALAYLHSTDEDDEGGLERFSLLRECISNQKFYESLTDGDNGELNSVDFSLLNFMKTIRKHKAASEAFRLAIIC</sequence>
<reference evidence="1" key="1">
    <citation type="submission" date="2018-05" db="EMBL/GenBank/DDBJ databases">
        <authorList>
            <person name="Lanie J.A."/>
            <person name="Ng W.-L."/>
            <person name="Kazmierczak K.M."/>
            <person name="Andrzejewski T.M."/>
            <person name="Davidsen T.M."/>
            <person name="Wayne K.J."/>
            <person name="Tettelin H."/>
            <person name="Glass J.I."/>
            <person name="Rusch D."/>
            <person name="Podicherti R."/>
            <person name="Tsui H.-C.T."/>
            <person name="Winkler M.E."/>
        </authorList>
    </citation>
    <scope>NUCLEOTIDE SEQUENCE</scope>
</reference>